<evidence type="ECO:0000256" key="1">
    <source>
        <dbReference type="SAM" id="MobiDB-lite"/>
    </source>
</evidence>
<dbReference type="OrthoDB" id="5903948at2"/>
<evidence type="ECO:0000313" key="2">
    <source>
        <dbReference type="EMBL" id="SMA50751.1"/>
    </source>
</evidence>
<dbReference type="InterPro" id="IPR009576">
    <property type="entry name" value="Biofilm_formation_YgiB"/>
</dbReference>
<dbReference type="EMBL" id="FWPT01000016">
    <property type="protein sequence ID" value="SMA50751.1"/>
    <property type="molecule type" value="Genomic_DNA"/>
</dbReference>
<name>A0A1X7AR01_9GAMM</name>
<feature type="compositionally biased region" description="Low complexity" evidence="1">
    <location>
        <begin position="155"/>
        <end position="164"/>
    </location>
</feature>
<evidence type="ECO:0000313" key="3">
    <source>
        <dbReference type="Proteomes" id="UP000196573"/>
    </source>
</evidence>
<keyword evidence="3" id="KW-1185">Reference proteome</keyword>
<dbReference type="Pfam" id="PF06693">
    <property type="entry name" value="DUF1190"/>
    <property type="match status" value="1"/>
</dbReference>
<reference evidence="2 3" key="1">
    <citation type="submission" date="2017-03" db="EMBL/GenBank/DDBJ databases">
        <authorList>
            <person name="Afonso C.L."/>
            <person name="Miller P.J."/>
            <person name="Scott M.A."/>
            <person name="Spackman E."/>
            <person name="Goraichik I."/>
            <person name="Dimitrov K.M."/>
            <person name="Suarez D.L."/>
            <person name="Swayne D.E."/>
        </authorList>
    </citation>
    <scope>NUCLEOTIDE SEQUENCE [LARGE SCALE GENOMIC DNA]</scope>
    <source>
        <strain evidence="2">SB41UT1</strain>
    </source>
</reference>
<evidence type="ECO:0008006" key="4">
    <source>
        <dbReference type="Google" id="ProtNLM"/>
    </source>
</evidence>
<proteinExistence type="predicted"/>
<dbReference type="RefSeq" id="WP_087113190.1">
    <property type="nucleotide sequence ID" value="NZ_CBCSCN010000018.1"/>
</dbReference>
<accession>A0A1X7AR01</accession>
<feature type="region of interest" description="Disordered" evidence="1">
    <location>
        <begin position="155"/>
        <end position="191"/>
    </location>
</feature>
<protein>
    <recommendedName>
        <fullName evidence="4">DUF1190 domain-containing protein</fullName>
    </recommendedName>
</protein>
<sequence length="191" mass="20602">MSKRSKKVGLVVLGAVPLTLTGCGDKAVEAQVFPNITSCVYAGNDEDACEDAQKQALLEHEKVAPRYVKRYDCESDFDSACLVNRQGYFIPAMAGFLVGGLLSRSADNYFDDNEIDIDVYTQPVYRSRDDRGNYRTADNKRIGSIHKTGKVMVPSKSVSKPSVKTTTLSRGGFGSSAAARGSWGGGKSWGG</sequence>
<feature type="compositionally biased region" description="Gly residues" evidence="1">
    <location>
        <begin position="182"/>
        <end position="191"/>
    </location>
</feature>
<dbReference type="Proteomes" id="UP000196573">
    <property type="component" value="Unassembled WGS sequence"/>
</dbReference>
<dbReference type="PROSITE" id="PS51257">
    <property type="entry name" value="PROKAR_LIPOPROTEIN"/>
    <property type="match status" value="1"/>
</dbReference>
<organism evidence="2 3">
    <name type="scientific">Parendozoicomonas haliclonae</name>
    <dbReference type="NCBI Taxonomy" id="1960125"/>
    <lineage>
        <taxon>Bacteria</taxon>
        <taxon>Pseudomonadati</taxon>
        <taxon>Pseudomonadota</taxon>
        <taxon>Gammaproteobacteria</taxon>
        <taxon>Oceanospirillales</taxon>
        <taxon>Endozoicomonadaceae</taxon>
        <taxon>Parendozoicomonas</taxon>
    </lineage>
</organism>
<dbReference type="AlphaFoldDB" id="A0A1X7AR01"/>
<gene>
    <name evidence="2" type="ORF">EHSB41UT_04568</name>
</gene>